<keyword evidence="1" id="KW-0812">Transmembrane</keyword>
<name>A0A1T5KXI2_9MICO</name>
<sequence>MSDVRQQSDPGLDAAPSFTPGRAGGVIAAIFMPVGLLIGWIIQFSALLARDFSGAGGDSDDVVLLVWFLVGAAVGAGIPLAVLIVTVRGVRRNPRFSRIALVASIIVLVFAVPSNLILLGFQIPQAIDEVVSKAQPPTAAETHFSNGSAAAELRELGDRTVEILGGDPSNSFSPNGLPVRALAEECTLENSKPGTSWRYSFAAELLVDADGAPLVAEGDDRLPTATDDLDGVRAYWESKGIASEADSASAAGNQFVAQADWLDTYSYARPGPDVILTTICLAD</sequence>
<accession>A0A1T5KXI2</accession>
<organism evidence="2 3">
    <name type="scientific">Okibacterium fritillariae</name>
    <dbReference type="NCBI Taxonomy" id="123320"/>
    <lineage>
        <taxon>Bacteria</taxon>
        <taxon>Bacillati</taxon>
        <taxon>Actinomycetota</taxon>
        <taxon>Actinomycetes</taxon>
        <taxon>Micrococcales</taxon>
        <taxon>Microbacteriaceae</taxon>
        <taxon>Okibacterium</taxon>
    </lineage>
</organism>
<protein>
    <submittedName>
        <fullName evidence="2">Uncharacterized protein</fullName>
    </submittedName>
</protein>
<feature type="transmembrane region" description="Helical" evidence="1">
    <location>
        <begin position="21"/>
        <end position="42"/>
    </location>
</feature>
<dbReference type="EMBL" id="FUZP01000003">
    <property type="protein sequence ID" value="SKC68370.1"/>
    <property type="molecule type" value="Genomic_DNA"/>
</dbReference>
<keyword evidence="3" id="KW-1185">Reference proteome</keyword>
<feature type="transmembrane region" description="Helical" evidence="1">
    <location>
        <begin position="99"/>
        <end position="121"/>
    </location>
</feature>
<feature type="transmembrane region" description="Helical" evidence="1">
    <location>
        <begin position="62"/>
        <end position="87"/>
    </location>
</feature>
<evidence type="ECO:0000256" key="1">
    <source>
        <dbReference type="SAM" id="Phobius"/>
    </source>
</evidence>
<gene>
    <name evidence="2" type="ORF">SAMN06309945_2625</name>
</gene>
<dbReference type="Proteomes" id="UP000190857">
    <property type="component" value="Unassembled WGS sequence"/>
</dbReference>
<dbReference type="OrthoDB" id="5101629at2"/>
<dbReference type="AlphaFoldDB" id="A0A1T5KXI2"/>
<evidence type="ECO:0000313" key="2">
    <source>
        <dbReference type="EMBL" id="SKC68370.1"/>
    </source>
</evidence>
<keyword evidence="1" id="KW-1133">Transmembrane helix</keyword>
<reference evidence="2 3" key="1">
    <citation type="submission" date="2017-02" db="EMBL/GenBank/DDBJ databases">
        <authorList>
            <person name="Peterson S.W."/>
        </authorList>
    </citation>
    <scope>NUCLEOTIDE SEQUENCE [LARGE SCALE GENOMIC DNA]</scope>
    <source>
        <strain evidence="2 3">VKM Ac-2059</strain>
    </source>
</reference>
<dbReference type="RefSeq" id="WP_079728653.1">
    <property type="nucleotide sequence ID" value="NZ_FUZP01000003.1"/>
</dbReference>
<proteinExistence type="predicted"/>
<evidence type="ECO:0000313" key="3">
    <source>
        <dbReference type="Proteomes" id="UP000190857"/>
    </source>
</evidence>
<keyword evidence="1" id="KW-0472">Membrane</keyword>